<sequence>MSSLLVPSNCMKDAALAIVLQGGANKVLWDECHPVWDSLDLLKDSVAGEDKANTEQMAIFGVRGKFETPNSERRNFQIRYTVDFKPQINYRILVAVWSLSDEGQVSVIPNDLPQEAQEKVVREAVKELTDRLRATGFVATVKSFMRPDGALNGQ</sequence>
<gene>
    <name evidence="1" type="ORF">ACCO45_012311</name>
</gene>
<evidence type="ECO:0000313" key="1">
    <source>
        <dbReference type="EMBL" id="KAL3952368.1"/>
    </source>
</evidence>
<name>A0ACC4D8Q8_PURLI</name>
<proteinExistence type="predicted"/>
<dbReference type="EMBL" id="JBGNUJ010000012">
    <property type="protein sequence ID" value="KAL3952368.1"/>
    <property type="molecule type" value="Genomic_DNA"/>
</dbReference>
<evidence type="ECO:0000313" key="2">
    <source>
        <dbReference type="Proteomes" id="UP001638806"/>
    </source>
</evidence>
<comment type="caution">
    <text evidence="1">The sequence shown here is derived from an EMBL/GenBank/DDBJ whole genome shotgun (WGS) entry which is preliminary data.</text>
</comment>
<keyword evidence="2" id="KW-1185">Reference proteome</keyword>
<reference evidence="1" key="1">
    <citation type="submission" date="2024-12" db="EMBL/GenBank/DDBJ databases">
        <title>Comparative genomics and development of molecular markers within Purpureocillium lilacinum and among Purpureocillium species.</title>
        <authorList>
            <person name="Yeh Z.-Y."/>
            <person name="Ni N.-T."/>
            <person name="Lo P.-H."/>
            <person name="Mushyakhwo K."/>
            <person name="Lin C.-F."/>
            <person name="Nai Y.-S."/>
        </authorList>
    </citation>
    <scope>NUCLEOTIDE SEQUENCE</scope>
    <source>
        <strain evidence="1">NCHU-NPUST-175</strain>
    </source>
</reference>
<accession>A0ACC4D8Q8</accession>
<organism evidence="1 2">
    <name type="scientific">Purpureocillium lilacinum</name>
    <name type="common">Paecilomyces lilacinus</name>
    <dbReference type="NCBI Taxonomy" id="33203"/>
    <lineage>
        <taxon>Eukaryota</taxon>
        <taxon>Fungi</taxon>
        <taxon>Dikarya</taxon>
        <taxon>Ascomycota</taxon>
        <taxon>Pezizomycotina</taxon>
        <taxon>Sordariomycetes</taxon>
        <taxon>Hypocreomycetidae</taxon>
        <taxon>Hypocreales</taxon>
        <taxon>Ophiocordycipitaceae</taxon>
        <taxon>Purpureocillium</taxon>
    </lineage>
</organism>
<protein>
    <submittedName>
        <fullName evidence="1">Uncharacterized protein</fullName>
    </submittedName>
</protein>
<dbReference type="Proteomes" id="UP001638806">
    <property type="component" value="Unassembled WGS sequence"/>
</dbReference>